<gene>
    <name evidence="2" type="ORF">ENJ03_02315</name>
</gene>
<proteinExistence type="predicted"/>
<comment type="caution">
    <text evidence="2">The sequence shown here is derived from an EMBL/GenBank/DDBJ whole genome shotgun (WGS) entry which is preliminary data.</text>
</comment>
<dbReference type="Proteomes" id="UP000886268">
    <property type="component" value="Unassembled WGS sequence"/>
</dbReference>
<dbReference type="Gene3D" id="3.30.300.130">
    <property type="entry name" value="Fe-S cluster assembly (FSCA)"/>
    <property type="match status" value="1"/>
</dbReference>
<name>A0A7V1I4U0_DESA2</name>
<dbReference type="Pfam" id="PF01883">
    <property type="entry name" value="FeS_assembly_P"/>
    <property type="match status" value="1"/>
</dbReference>
<feature type="domain" description="MIP18 family-like" evidence="1">
    <location>
        <begin position="13"/>
        <end position="55"/>
    </location>
</feature>
<sequence>MLTCNYPPEALKNKIFEEISNIRDPESGQTLREKKLIDYIHINDENVAVVFGPPNKFSLKSTCVYIGKKIKQIIIKVCPGKKIKVTIRHHKYEDEINNIISKS</sequence>
<dbReference type="InterPro" id="IPR002744">
    <property type="entry name" value="MIP18-like"/>
</dbReference>
<protein>
    <submittedName>
        <fullName evidence="2">DUF59 domain-containing protein</fullName>
    </submittedName>
</protein>
<dbReference type="AlphaFoldDB" id="A0A7V1I4U0"/>
<evidence type="ECO:0000313" key="2">
    <source>
        <dbReference type="EMBL" id="HEB74038.1"/>
    </source>
</evidence>
<accession>A0A7V1I4U0</accession>
<dbReference type="EMBL" id="DRKW01000132">
    <property type="protein sequence ID" value="HEB74038.1"/>
    <property type="molecule type" value="Genomic_DNA"/>
</dbReference>
<dbReference type="SUPFAM" id="SSF117916">
    <property type="entry name" value="Fe-S cluster assembly (FSCA) domain-like"/>
    <property type="match status" value="1"/>
</dbReference>
<organism evidence="2">
    <name type="scientific">Desulfofervidus auxilii</name>
    <dbReference type="NCBI Taxonomy" id="1621989"/>
    <lineage>
        <taxon>Bacteria</taxon>
        <taxon>Pseudomonadati</taxon>
        <taxon>Thermodesulfobacteriota</taxon>
        <taxon>Candidatus Desulfofervidia</taxon>
        <taxon>Candidatus Desulfofervidales</taxon>
        <taxon>Candidatus Desulfofervidaceae</taxon>
        <taxon>Candidatus Desulfofervidus</taxon>
    </lineage>
</organism>
<dbReference type="InterPro" id="IPR034904">
    <property type="entry name" value="FSCA_dom_sf"/>
</dbReference>
<evidence type="ECO:0000259" key="1">
    <source>
        <dbReference type="Pfam" id="PF01883"/>
    </source>
</evidence>
<reference evidence="2" key="1">
    <citation type="journal article" date="2020" name="mSystems">
        <title>Genome- and Community-Level Interaction Insights into Carbon Utilization and Element Cycling Functions of Hydrothermarchaeota in Hydrothermal Sediment.</title>
        <authorList>
            <person name="Zhou Z."/>
            <person name="Liu Y."/>
            <person name="Xu W."/>
            <person name="Pan J."/>
            <person name="Luo Z.H."/>
            <person name="Li M."/>
        </authorList>
    </citation>
    <scope>NUCLEOTIDE SEQUENCE [LARGE SCALE GENOMIC DNA]</scope>
    <source>
        <strain evidence="2">HyVt-45</strain>
    </source>
</reference>